<accession>A0A9D7DZQ8</accession>
<name>A0A9D7DZQ8_9PROT</name>
<dbReference type="AlphaFoldDB" id="A0A9D7DZQ8"/>
<reference evidence="2" key="1">
    <citation type="journal article" date="2021" name="Nat. Commun.">
        <title>Connecting structure to function with the recovery of over 1000 high-quality metagenome-assembled genomes from activated sludge using long-read sequencing.</title>
        <authorList>
            <person name="Singleton C.M."/>
            <person name="Petriglieri F."/>
            <person name="Kristensen J.M."/>
            <person name="Kirkegaard R.H."/>
            <person name="Michaelsen T.Y."/>
            <person name="Andersen M.H."/>
            <person name="Kondrotaite Z."/>
            <person name="Karst S.M."/>
            <person name="Dueholm M.S."/>
            <person name="Nielsen P.H."/>
            <person name="Albertsen M."/>
        </authorList>
    </citation>
    <scope>NUCLEOTIDE SEQUENCE [LARGE SCALE GENOMIC DNA]</scope>
</reference>
<evidence type="ECO:0000313" key="2">
    <source>
        <dbReference type="Proteomes" id="UP000807785"/>
    </source>
</evidence>
<evidence type="ECO:0000313" key="1">
    <source>
        <dbReference type="EMBL" id="MBK6973816.1"/>
    </source>
</evidence>
<dbReference type="Proteomes" id="UP000807785">
    <property type="component" value="Unassembled WGS sequence"/>
</dbReference>
<dbReference type="EMBL" id="JADJEV010000003">
    <property type="protein sequence ID" value="MBK6973816.1"/>
    <property type="molecule type" value="Genomic_DNA"/>
</dbReference>
<protein>
    <submittedName>
        <fullName evidence="1">Uncharacterized protein</fullName>
    </submittedName>
</protein>
<sequence>MKRLVLIVLAVLIAGWLWSHRERSHPPGAIAESDPHQQSMSAAPQLERNGYRIEPLQRFDIEARVLAASTYRLDREADLAPVDLALGWGRMSDSAVLDRISISQSGRFYFWRAEEFPIPRREIETHSANMHMIPSSPAIERKLKNVSRGQIVTISGYLVEATAGDGWRWRSSLTRDDTGQGACELIWVEDIAVH</sequence>
<comment type="caution">
    <text evidence="1">The sequence shown here is derived from an EMBL/GenBank/DDBJ whole genome shotgun (WGS) entry which is preliminary data.</text>
</comment>
<proteinExistence type="predicted"/>
<gene>
    <name evidence="1" type="ORF">IPH26_13035</name>
</gene>
<organism evidence="1 2">
    <name type="scientific">Candidatus Methylophosphatis roskildensis</name>
    <dbReference type="NCBI Taxonomy" id="2899263"/>
    <lineage>
        <taxon>Bacteria</taxon>
        <taxon>Pseudomonadati</taxon>
        <taxon>Pseudomonadota</taxon>
        <taxon>Betaproteobacteria</taxon>
        <taxon>Nitrosomonadales</taxon>
        <taxon>Sterolibacteriaceae</taxon>
        <taxon>Candidatus Methylophosphatis</taxon>
    </lineage>
</organism>